<accession>A0ABV7I4F0</accession>
<organism evidence="1 2">
    <name type="scientific">Ciceribacter thiooxidans</name>
    <dbReference type="NCBI Taxonomy" id="1969821"/>
    <lineage>
        <taxon>Bacteria</taxon>
        <taxon>Pseudomonadati</taxon>
        <taxon>Pseudomonadota</taxon>
        <taxon>Alphaproteobacteria</taxon>
        <taxon>Hyphomicrobiales</taxon>
        <taxon>Rhizobiaceae</taxon>
        <taxon>Ciceribacter</taxon>
    </lineage>
</organism>
<protein>
    <submittedName>
        <fullName evidence="1">Uncharacterized protein</fullName>
    </submittedName>
</protein>
<evidence type="ECO:0000313" key="1">
    <source>
        <dbReference type="EMBL" id="MFC3164673.1"/>
    </source>
</evidence>
<gene>
    <name evidence="1" type="ORF">ACFOHV_15445</name>
</gene>
<reference evidence="2" key="1">
    <citation type="journal article" date="2019" name="Int. J. Syst. Evol. Microbiol.">
        <title>The Global Catalogue of Microorganisms (GCM) 10K type strain sequencing project: providing services to taxonomists for standard genome sequencing and annotation.</title>
        <authorList>
            <consortium name="The Broad Institute Genomics Platform"/>
            <consortium name="The Broad Institute Genome Sequencing Center for Infectious Disease"/>
            <person name="Wu L."/>
            <person name="Ma J."/>
        </authorList>
    </citation>
    <scope>NUCLEOTIDE SEQUENCE [LARGE SCALE GENOMIC DNA]</scope>
    <source>
        <strain evidence="2">KCTC 52231</strain>
    </source>
</reference>
<dbReference type="RefSeq" id="WP_182306683.1">
    <property type="nucleotide sequence ID" value="NZ_CP059896.1"/>
</dbReference>
<sequence length="286" mass="30873">MAGLQLFDTKVERVRAGFEDLRQGTAHAIDLLGKIASSETAIDEAQLDIESSRLAEGIRLQEAILATAADLVLRLDDATEATAAAFDGMKRFTRLARFVAFFSMRRAKRMRRARAVEHSLAAGIEDLLSKSGALLRLLGAERALALDEQQRAEADLVRLLERRKGTARLLDLAAAQAGDGGLFAEEALLERSTSMFRTLVETLNDRLASLQTLLAKLAADGQQRELLRRALGGWGFAVAGPEVVSEPYAAGADGQGAHEVQRRKARTDDAFVRRFGGVSEKGGASG</sequence>
<dbReference type="Proteomes" id="UP001595647">
    <property type="component" value="Unassembled WGS sequence"/>
</dbReference>
<proteinExistence type="predicted"/>
<keyword evidence="2" id="KW-1185">Reference proteome</keyword>
<evidence type="ECO:0000313" key="2">
    <source>
        <dbReference type="Proteomes" id="UP001595647"/>
    </source>
</evidence>
<comment type="caution">
    <text evidence="1">The sequence shown here is derived from an EMBL/GenBank/DDBJ whole genome shotgun (WGS) entry which is preliminary data.</text>
</comment>
<name>A0ABV7I4F0_9HYPH</name>
<dbReference type="EMBL" id="JBHRTG010000019">
    <property type="protein sequence ID" value="MFC3164673.1"/>
    <property type="molecule type" value="Genomic_DNA"/>
</dbReference>